<dbReference type="Gene3D" id="3.40.710.10">
    <property type="entry name" value="DD-peptidase/beta-lactamase superfamily"/>
    <property type="match status" value="1"/>
</dbReference>
<feature type="domain" description="Beta-lactamase-related" evidence="3">
    <location>
        <begin position="28"/>
        <end position="353"/>
    </location>
</feature>
<sequence>MMLLPTLIVSVPISTMAKSNNATESTQIKKILKQHHLKGQVLSITNYKNSHEALGYGYANKAENILNSNPNVIYPGASLQKSMTGAMMVQVINDSQKSKNPITQNTLISRWYPQLKNSNRITIGNLLTQTSGIMDNKAEVDPGKILSEDSAVNDTIQRINSQASTMDTGSNKFHYCNDNYILIAGIISHFTKKSYADNLVNRIIKPAGLKHTFMWNQIPQGMLGAHIYKFVDKDYQHGQVPTGSSLSYILGAGNMYTTPSDYYTYCKALKNGSILNNSDYKYMTNLKAQSTKHYNSGFYIDKLHDMKFVYGSLDSVGNANFVNLTIGNKYGVILFANQTVATQSETSVKDAAAQIIKYVAPKAYAE</sequence>
<dbReference type="Pfam" id="PF00144">
    <property type="entry name" value="Beta-lactamase"/>
    <property type="match status" value="1"/>
</dbReference>
<evidence type="ECO:0000256" key="2">
    <source>
        <dbReference type="ARBA" id="ARBA00023136"/>
    </source>
</evidence>
<accession>A0A0R2N9K3</accession>
<evidence type="ECO:0000313" key="4">
    <source>
        <dbReference type="EMBL" id="KRO20880.1"/>
    </source>
</evidence>
<dbReference type="EMBL" id="JQCQ01000055">
    <property type="protein sequence ID" value="KRO20880.1"/>
    <property type="molecule type" value="Genomic_DNA"/>
</dbReference>
<dbReference type="SUPFAM" id="SSF56601">
    <property type="entry name" value="beta-lactamase/transpeptidase-like"/>
    <property type="match status" value="1"/>
</dbReference>
<dbReference type="InterPro" id="IPR001466">
    <property type="entry name" value="Beta-lactam-related"/>
</dbReference>
<dbReference type="InterPro" id="IPR012338">
    <property type="entry name" value="Beta-lactam/transpept-like"/>
</dbReference>
<reference evidence="4 5" key="1">
    <citation type="journal article" date="2015" name="Genome Announc.">
        <title>Expanding the biotechnology potential of lactobacilli through comparative genomics of 213 strains and associated genera.</title>
        <authorList>
            <person name="Sun Z."/>
            <person name="Harris H.M."/>
            <person name="McCann A."/>
            <person name="Guo C."/>
            <person name="Argimon S."/>
            <person name="Zhang W."/>
            <person name="Yang X."/>
            <person name="Jeffery I.B."/>
            <person name="Cooney J.C."/>
            <person name="Kagawa T.F."/>
            <person name="Liu W."/>
            <person name="Song Y."/>
            <person name="Salvetti E."/>
            <person name="Wrobel A."/>
            <person name="Rasinkangas P."/>
            <person name="Parkhill J."/>
            <person name="Rea M.C."/>
            <person name="O'Sullivan O."/>
            <person name="Ritari J."/>
            <person name="Douillard F.P."/>
            <person name="Paul Ross R."/>
            <person name="Yang R."/>
            <person name="Briner A.E."/>
            <person name="Felis G.E."/>
            <person name="de Vos W.M."/>
            <person name="Barrangou R."/>
            <person name="Klaenhammer T.R."/>
            <person name="Caufield P.W."/>
            <person name="Cui Y."/>
            <person name="Zhang H."/>
            <person name="O'Toole P.W."/>
        </authorList>
    </citation>
    <scope>NUCLEOTIDE SEQUENCE [LARGE SCALE GENOMIC DNA]</scope>
    <source>
        <strain evidence="4 5">DSM 23026</strain>
    </source>
</reference>
<evidence type="ECO:0000313" key="5">
    <source>
        <dbReference type="Proteomes" id="UP000051249"/>
    </source>
</evidence>
<dbReference type="Proteomes" id="UP000051249">
    <property type="component" value="Unassembled WGS sequence"/>
</dbReference>
<dbReference type="PANTHER" id="PTHR46825:SF11">
    <property type="entry name" value="PENICILLIN-BINDING PROTEIN 4"/>
    <property type="match status" value="1"/>
</dbReference>
<keyword evidence="2" id="KW-0472">Membrane</keyword>
<dbReference type="InterPro" id="IPR050491">
    <property type="entry name" value="AmpC-like"/>
</dbReference>
<proteinExistence type="predicted"/>
<protein>
    <submittedName>
        <fullName evidence="4">Penicillin-binding protein</fullName>
    </submittedName>
</protein>
<comment type="caution">
    <text evidence="4">The sequence shown here is derived from an EMBL/GenBank/DDBJ whole genome shotgun (WGS) entry which is preliminary data.</text>
</comment>
<evidence type="ECO:0000256" key="1">
    <source>
        <dbReference type="ARBA" id="ARBA00004370"/>
    </source>
</evidence>
<organism evidence="4 5">
    <name type="scientific">Pediococcus argentinicus</name>
    <dbReference type="NCBI Taxonomy" id="480391"/>
    <lineage>
        <taxon>Bacteria</taxon>
        <taxon>Bacillati</taxon>
        <taxon>Bacillota</taxon>
        <taxon>Bacilli</taxon>
        <taxon>Lactobacillales</taxon>
        <taxon>Lactobacillaceae</taxon>
        <taxon>Pediococcus</taxon>
    </lineage>
</organism>
<gene>
    <name evidence="4" type="ORF">IV88_GL001482</name>
</gene>
<dbReference type="PANTHER" id="PTHR46825">
    <property type="entry name" value="D-ALANYL-D-ALANINE-CARBOXYPEPTIDASE/ENDOPEPTIDASE AMPH"/>
    <property type="match status" value="1"/>
</dbReference>
<evidence type="ECO:0000259" key="3">
    <source>
        <dbReference type="Pfam" id="PF00144"/>
    </source>
</evidence>
<comment type="subcellular location">
    <subcellularLocation>
        <location evidence="1">Membrane</location>
    </subcellularLocation>
</comment>
<dbReference type="PATRIC" id="fig|480391.4.peg.1506"/>
<dbReference type="GO" id="GO:0016020">
    <property type="term" value="C:membrane"/>
    <property type="evidence" value="ECO:0007669"/>
    <property type="project" value="UniProtKB-SubCell"/>
</dbReference>
<dbReference type="AlphaFoldDB" id="A0A0R2N9K3"/>
<name>A0A0R2N9K3_9LACO</name>
<keyword evidence="5" id="KW-1185">Reference proteome</keyword>